<evidence type="ECO:0008006" key="3">
    <source>
        <dbReference type="Google" id="ProtNLM"/>
    </source>
</evidence>
<dbReference type="PANTHER" id="PTHR37474:SF1">
    <property type="entry name" value="2'-5' RNA LIGASE FAMILY PROTEIN"/>
    <property type="match status" value="1"/>
</dbReference>
<dbReference type="Proteomes" id="UP000016936">
    <property type="component" value="Unassembled WGS sequence"/>
</dbReference>
<evidence type="ECO:0000313" key="2">
    <source>
        <dbReference type="Proteomes" id="UP000016936"/>
    </source>
</evidence>
<protein>
    <recommendedName>
        <fullName evidence="3">Phosphoesterase HXTX domain-containing protein</fullName>
    </recommendedName>
</protein>
<dbReference type="SUPFAM" id="SSF55144">
    <property type="entry name" value="LigT-like"/>
    <property type="match status" value="1"/>
</dbReference>
<dbReference type="InterPro" id="IPR009097">
    <property type="entry name" value="Cyclic_Pdiesterase"/>
</dbReference>
<keyword evidence="2" id="KW-1185">Reference proteome</keyword>
<organism evidence="1 2">
    <name type="scientific">Cochliobolus heterostrophus (strain C5 / ATCC 48332 / race O)</name>
    <name type="common">Southern corn leaf blight fungus</name>
    <name type="synonym">Bipolaris maydis</name>
    <dbReference type="NCBI Taxonomy" id="701091"/>
    <lineage>
        <taxon>Eukaryota</taxon>
        <taxon>Fungi</taxon>
        <taxon>Dikarya</taxon>
        <taxon>Ascomycota</taxon>
        <taxon>Pezizomycotina</taxon>
        <taxon>Dothideomycetes</taxon>
        <taxon>Pleosporomycetidae</taxon>
        <taxon>Pleosporales</taxon>
        <taxon>Pleosporineae</taxon>
        <taxon>Pleosporaceae</taxon>
        <taxon>Bipolaris</taxon>
    </lineage>
</organism>
<name>M2V440_COCH5</name>
<dbReference type="Gene3D" id="3.90.1140.10">
    <property type="entry name" value="Cyclic phosphodiesterase"/>
    <property type="match status" value="1"/>
</dbReference>
<reference evidence="2" key="2">
    <citation type="journal article" date="2013" name="PLoS Genet.">
        <title>Comparative genome structure, secondary metabolite, and effector coding capacity across Cochliobolus pathogens.</title>
        <authorList>
            <person name="Condon B.J."/>
            <person name="Leng Y."/>
            <person name="Wu D."/>
            <person name="Bushley K.E."/>
            <person name="Ohm R.A."/>
            <person name="Otillar R."/>
            <person name="Martin J."/>
            <person name="Schackwitz W."/>
            <person name="Grimwood J."/>
            <person name="MohdZainudin N."/>
            <person name="Xue C."/>
            <person name="Wang R."/>
            <person name="Manning V.A."/>
            <person name="Dhillon B."/>
            <person name="Tu Z.J."/>
            <person name="Steffenson B.J."/>
            <person name="Salamov A."/>
            <person name="Sun H."/>
            <person name="Lowry S."/>
            <person name="LaButti K."/>
            <person name="Han J."/>
            <person name="Copeland A."/>
            <person name="Lindquist E."/>
            <person name="Barry K."/>
            <person name="Schmutz J."/>
            <person name="Baker S.E."/>
            <person name="Ciuffetti L.M."/>
            <person name="Grigoriev I.V."/>
            <person name="Zhong S."/>
            <person name="Turgeon B.G."/>
        </authorList>
    </citation>
    <scope>NUCLEOTIDE SEQUENCE [LARGE SCALE GENOMIC DNA]</scope>
    <source>
        <strain evidence="2">C5 / ATCC 48332 / race O</strain>
    </source>
</reference>
<dbReference type="AlphaFoldDB" id="M2V440"/>
<accession>M2V440</accession>
<reference evidence="1 2" key="1">
    <citation type="journal article" date="2012" name="PLoS Pathog.">
        <title>Diverse lifestyles and strategies of plant pathogenesis encoded in the genomes of eighteen Dothideomycetes fungi.</title>
        <authorList>
            <person name="Ohm R.A."/>
            <person name="Feau N."/>
            <person name="Henrissat B."/>
            <person name="Schoch C.L."/>
            <person name="Horwitz B.A."/>
            <person name="Barry K.W."/>
            <person name="Condon B.J."/>
            <person name="Copeland A.C."/>
            <person name="Dhillon B."/>
            <person name="Glaser F."/>
            <person name="Hesse C.N."/>
            <person name="Kosti I."/>
            <person name="LaButti K."/>
            <person name="Lindquist E.A."/>
            <person name="Lucas S."/>
            <person name="Salamov A.A."/>
            <person name="Bradshaw R.E."/>
            <person name="Ciuffetti L."/>
            <person name="Hamelin R.C."/>
            <person name="Kema G.H.J."/>
            <person name="Lawrence C."/>
            <person name="Scott J.A."/>
            <person name="Spatafora J.W."/>
            <person name="Turgeon B.G."/>
            <person name="de Wit P.J.G.M."/>
            <person name="Zhong S."/>
            <person name="Goodwin S.B."/>
            <person name="Grigoriev I.V."/>
        </authorList>
    </citation>
    <scope>NUCLEOTIDE SEQUENCE [LARGE SCALE GENOMIC DNA]</scope>
    <source>
        <strain evidence="2">C5 / ATCC 48332 / race O</strain>
    </source>
</reference>
<dbReference type="OMA" id="RRWMPHI"/>
<gene>
    <name evidence="1" type="ORF">COCHEDRAFT_1222072</name>
</gene>
<dbReference type="eggNOG" id="KOG2245">
    <property type="taxonomic scope" value="Eukaryota"/>
</dbReference>
<dbReference type="EMBL" id="KB445571">
    <property type="protein sequence ID" value="EMD94773.1"/>
    <property type="molecule type" value="Genomic_DNA"/>
</dbReference>
<dbReference type="PANTHER" id="PTHR37474">
    <property type="entry name" value="RNA LIGASE/CYCLIC NUCLEOTIDE PHOSPHODIESTERASE"/>
    <property type="match status" value="1"/>
</dbReference>
<dbReference type="OrthoDB" id="10263155at2759"/>
<evidence type="ECO:0000313" key="1">
    <source>
        <dbReference type="EMBL" id="EMD94773.1"/>
    </source>
</evidence>
<dbReference type="HOGENOM" id="CLU_082855_0_0_1"/>
<proteinExistence type="predicted"/>
<sequence length="218" mass="24647">MAKQLPAQLSHKSALVLLPPSHITAPIEAVRRVYDKQFLRWPPHINLLYPFLISPSESGKLKDDIRIRIGQVARTIPPFHMSLDSNQPGVFHHTLKNKTVWLGPTTYSNIRKLQAALHSEFSVNEVDRDRRPFMPHLSVGKTKSQGGVDTISVEIAKSISRFRTHNVEKDNKSTALEWYVDRVHVLERKDEKDPFKIIGTISLGETSTRAEQATTSVG</sequence>
<dbReference type="Pfam" id="PF13563">
    <property type="entry name" value="2_5_RNA_ligase2"/>
    <property type="match status" value="1"/>
</dbReference>